<dbReference type="GO" id="GO:0005634">
    <property type="term" value="C:nucleus"/>
    <property type="evidence" value="ECO:0007669"/>
    <property type="project" value="TreeGrafter"/>
</dbReference>
<proteinExistence type="predicted"/>
<dbReference type="Proteomes" id="UP001175271">
    <property type="component" value="Unassembled WGS sequence"/>
</dbReference>
<dbReference type="InterPro" id="IPR011990">
    <property type="entry name" value="TPR-like_helical_dom_sf"/>
</dbReference>
<gene>
    <name evidence="1" type="ORF">QR680_005109</name>
</gene>
<dbReference type="Gene3D" id="1.25.40.10">
    <property type="entry name" value="Tetratricopeptide repeat domain"/>
    <property type="match status" value="1"/>
</dbReference>
<dbReference type="GO" id="GO:0070129">
    <property type="term" value="P:regulation of mitochondrial translation"/>
    <property type="evidence" value="ECO:0007669"/>
    <property type="project" value="TreeGrafter"/>
</dbReference>
<dbReference type="EMBL" id="JAUCMV010000003">
    <property type="protein sequence ID" value="KAK0410394.1"/>
    <property type="molecule type" value="Genomic_DNA"/>
</dbReference>
<dbReference type="PANTHER" id="PTHR46669">
    <property type="entry name" value="LEUCINE-RICH PPR MOTIF-CONTAINING PROTEIN, MITOCHONDRIAL"/>
    <property type="match status" value="1"/>
</dbReference>
<dbReference type="AlphaFoldDB" id="A0AA39HT60"/>
<dbReference type="InterPro" id="IPR033490">
    <property type="entry name" value="LRP130"/>
</dbReference>
<keyword evidence="2" id="KW-1185">Reference proteome</keyword>
<dbReference type="GO" id="GO:0005739">
    <property type="term" value="C:mitochondrion"/>
    <property type="evidence" value="ECO:0007669"/>
    <property type="project" value="TreeGrafter"/>
</dbReference>
<evidence type="ECO:0000313" key="1">
    <source>
        <dbReference type="EMBL" id="KAK0410394.1"/>
    </source>
</evidence>
<evidence type="ECO:0000313" key="2">
    <source>
        <dbReference type="Proteomes" id="UP001175271"/>
    </source>
</evidence>
<organism evidence="1 2">
    <name type="scientific">Steinernema hermaphroditum</name>
    <dbReference type="NCBI Taxonomy" id="289476"/>
    <lineage>
        <taxon>Eukaryota</taxon>
        <taxon>Metazoa</taxon>
        <taxon>Ecdysozoa</taxon>
        <taxon>Nematoda</taxon>
        <taxon>Chromadorea</taxon>
        <taxon>Rhabditida</taxon>
        <taxon>Tylenchina</taxon>
        <taxon>Panagrolaimomorpha</taxon>
        <taxon>Strongyloidoidea</taxon>
        <taxon>Steinernematidae</taxon>
        <taxon>Steinernema</taxon>
    </lineage>
</organism>
<name>A0AA39HT60_9BILA</name>
<accession>A0AA39HT60</accession>
<dbReference type="GO" id="GO:0003730">
    <property type="term" value="F:mRNA 3'-UTR binding"/>
    <property type="evidence" value="ECO:0007669"/>
    <property type="project" value="TreeGrafter"/>
</dbReference>
<dbReference type="PANTHER" id="PTHR46669:SF1">
    <property type="entry name" value="LEUCINE-RICH PPR MOTIF-CONTAINING PROTEIN, MITOCHONDRIAL"/>
    <property type="match status" value="1"/>
</dbReference>
<reference evidence="1" key="1">
    <citation type="submission" date="2023-06" db="EMBL/GenBank/DDBJ databases">
        <title>Genomic analysis of the entomopathogenic nematode Steinernema hermaphroditum.</title>
        <authorList>
            <person name="Schwarz E.M."/>
            <person name="Heppert J.K."/>
            <person name="Baniya A."/>
            <person name="Schwartz H.T."/>
            <person name="Tan C.-H."/>
            <person name="Antoshechkin I."/>
            <person name="Sternberg P.W."/>
            <person name="Goodrich-Blair H."/>
            <person name="Dillman A.R."/>
        </authorList>
    </citation>
    <scope>NUCLEOTIDE SEQUENCE</scope>
    <source>
        <strain evidence="1">PS9179</strain>
        <tissue evidence="1">Whole animal</tissue>
    </source>
</reference>
<protein>
    <submittedName>
        <fullName evidence="1">Uncharacterized protein</fullName>
    </submittedName>
</protein>
<sequence>MLRRVALLARVSRNPSLRPSTSRYLVTPSRRNLQVASVLTRDDEILINRGDFIGVKPTNIKEDHRRTPENVIMLLREYHQKNARINGEHFMAGVLLPLEAGTNESNAFSDAFKRSADRFAPFVVSLCGTTMSDVASENRLVMLNRLWTTFEKLEIPITVDMFNERISSWLQNNNDFDPTELLQEIEMKHKLEPDAKTFSLLLQQLAFSGKGNSAESWEYEMAKRGIVRNLDVHCSMVLCAAAARNYVKTDHLIEQAVEKYSNSAQSAALAAALVGSAAAGDIERLRKLLRRAVIVTEAGGRRRNVLDVDFRAVFDVIWLLAKSSKSGDGKEYSALCEQILEHANRTKGFFKYLVRESERHVAHELYFTAIPILIDTLRVEDCLKNQRKGSFVVQMLPRFCNQMIRKGLHVDSVKEVCNRISASFGTEYHFYHSLLYAILTYKNYTPYEKYEMLEAFVDVIDPERERSHLTLPLLTACTNIQERLKMIYRITRILGYSDISTLDTKVMSRILLYPMLDSYDNGRNTFEVRLDTIARVLKSFGVSPEASWKLIFNWWKNRCANNEGNAHDNSDMSKWLQYRYSEIFDSPARPSKASENPPDFETFKSFVADGDYERVHSLLLKHGWPKDTDFYIVAPQIIDLYLESADWGCTTKMLNMLSAACNRFHDSEHDVYPVKNFDLLNILRRRITENAGLEVSAIIDYVYELRRMFPNAVAEYDTLVDTIQASHRLFSGVLFNPVENERSVDLTAGRVDRIIELLVTLIKLDMITLHMNETLTPSIINTVLNSLGWSAAVDTWLKFQSNLYLSNGMISLLKYSIGWTQNRSHTHFVLHKAKSFLSESRANSIYVAALVAVKREDEAEKFLASGHHGIKPLDAVHVFRLLNAINYKSYDERFVVSFARLCLQYTDLMEDSSACAIFHNDWLKLCETKRLGQLPVELYDLFKSFGRPLDYEQTKKVWRLAKVHSKLTQKWIFGSGGLLNVTEESQKQHNDSFESKFRALEEKLNSPDGSQFSSQQETLSMDSQGRQEMDRFVANVTKLQLVDEIEDLRKAVGKKKKEQLEAQEYKLPVTRKLAGVYVFLFTRCIWRPMVYGPRWHPARCCQSAKDQRLRKGRRWALDTDETKNHPSSSAFPEMRVFRSAAKPRRRADAGATSDLLCRCLRGARTDESARGVITSR</sequence>
<comment type="caution">
    <text evidence="1">The sequence shown here is derived from an EMBL/GenBank/DDBJ whole genome shotgun (WGS) entry which is preliminary data.</text>
</comment>